<dbReference type="SUPFAM" id="SSF51338">
    <property type="entry name" value="Composite domain of metallo-dependent hydrolases"/>
    <property type="match status" value="1"/>
</dbReference>
<protein>
    <submittedName>
        <fullName evidence="8">Amidohydrolase family protein</fullName>
    </submittedName>
</protein>
<feature type="region of interest" description="Disordered" evidence="6">
    <location>
        <begin position="83"/>
        <end position="108"/>
    </location>
</feature>
<evidence type="ECO:0000256" key="5">
    <source>
        <dbReference type="PIRNR" id="PIRNR038994"/>
    </source>
</evidence>
<evidence type="ECO:0000313" key="8">
    <source>
        <dbReference type="EMBL" id="GAA4719204.1"/>
    </source>
</evidence>
<evidence type="ECO:0000256" key="1">
    <source>
        <dbReference type="ARBA" id="ARBA00010716"/>
    </source>
</evidence>
<proteinExistence type="inferred from homology"/>
<feature type="domain" description="Amidohydrolase-related" evidence="7">
    <location>
        <begin position="67"/>
        <end position="389"/>
    </location>
</feature>
<evidence type="ECO:0000256" key="2">
    <source>
        <dbReference type="ARBA" id="ARBA00022723"/>
    </source>
</evidence>
<dbReference type="InterPro" id="IPR011059">
    <property type="entry name" value="Metal-dep_hydrolase_composite"/>
</dbReference>
<dbReference type="EMBL" id="BAABLO010000004">
    <property type="protein sequence ID" value="GAA4719204.1"/>
    <property type="molecule type" value="Genomic_DNA"/>
</dbReference>
<keyword evidence="3 5" id="KW-0378">Hydrolase</keyword>
<keyword evidence="2" id="KW-0479">Metal-binding</keyword>
<dbReference type="Pfam" id="PF01979">
    <property type="entry name" value="Amidohydro_1"/>
    <property type="match status" value="1"/>
</dbReference>
<evidence type="ECO:0000256" key="4">
    <source>
        <dbReference type="ARBA" id="ARBA00023277"/>
    </source>
</evidence>
<evidence type="ECO:0000256" key="3">
    <source>
        <dbReference type="ARBA" id="ARBA00022801"/>
    </source>
</evidence>
<reference evidence="9" key="1">
    <citation type="journal article" date="2019" name="Int. J. Syst. Evol. Microbiol.">
        <title>The Global Catalogue of Microorganisms (GCM) 10K type strain sequencing project: providing services to taxonomists for standard genome sequencing and annotation.</title>
        <authorList>
            <consortium name="The Broad Institute Genomics Platform"/>
            <consortium name="The Broad Institute Genome Sequencing Center for Infectious Disease"/>
            <person name="Wu L."/>
            <person name="Ma J."/>
        </authorList>
    </citation>
    <scope>NUCLEOTIDE SEQUENCE [LARGE SCALE GENOMIC DNA]</scope>
    <source>
        <strain evidence="9">JCM 18961</strain>
    </source>
</reference>
<dbReference type="SUPFAM" id="SSF51556">
    <property type="entry name" value="Metallo-dependent hydrolases"/>
    <property type="match status" value="1"/>
</dbReference>
<dbReference type="Gene3D" id="2.30.40.10">
    <property type="entry name" value="Urease, subunit C, domain 1"/>
    <property type="match status" value="1"/>
</dbReference>
<evidence type="ECO:0000313" key="9">
    <source>
        <dbReference type="Proteomes" id="UP001500556"/>
    </source>
</evidence>
<dbReference type="InterPro" id="IPR003764">
    <property type="entry name" value="GlcNAc_6-P_deAcase"/>
</dbReference>
<sequence>MTSAPHHADRLLLTGRVVTPDGVVDDGVVAVEGGRVVHAGPRPGTAHGLGEGWAGVTPPPWWREGLTLLPGLVDVHCHGGAGGEFGSGAPESAGAAEHHHRHGTTSVVASLVSAPPDTLRAGVRTLAPLVGSGLLAGIHLEGPFLSTVRCGAQDPAALTDVDLALVEELCSRAGGGLRHMTFAPERDPRGELPSALAAHGVVGSLGHTDADHDTCAAALAAVAGHGVAGRRALVTHLFNGMPPLHHRAPGPVGAALGAAVRGGAVVELIADGVHLAGATVRLVFDTAGPGAIALVSDAMSASGLPEGAHTLGGRSVTVTGREARLTDGGSLAGGVSTLLEQVRWCVQDLGIDLADAVASASTTPARALGLAGVGVLAPGAHADVVVVDESLQLERVLRRGAWL</sequence>
<comment type="similarity">
    <text evidence="1 5">Belongs to the metallo-dependent hydrolases superfamily. NagA family.</text>
</comment>
<name>A0ABP8Y0B9_9MICO</name>
<comment type="caution">
    <text evidence="8">The sequence shown here is derived from an EMBL/GenBank/DDBJ whole genome shotgun (WGS) entry which is preliminary data.</text>
</comment>
<accession>A0ABP8Y0B9</accession>
<dbReference type="Gene3D" id="3.20.20.140">
    <property type="entry name" value="Metal-dependent hydrolases"/>
    <property type="match status" value="1"/>
</dbReference>
<gene>
    <name evidence="8" type="ORF">GCM10025782_15640</name>
</gene>
<evidence type="ECO:0000259" key="7">
    <source>
        <dbReference type="Pfam" id="PF01979"/>
    </source>
</evidence>
<dbReference type="InterPro" id="IPR032466">
    <property type="entry name" value="Metal_Hydrolase"/>
</dbReference>
<dbReference type="PANTHER" id="PTHR11113:SF14">
    <property type="entry name" value="N-ACETYLGLUCOSAMINE-6-PHOSPHATE DEACETYLASE"/>
    <property type="match status" value="1"/>
</dbReference>
<dbReference type="InterPro" id="IPR006680">
    <property type="entry name" value="Amidohydro-rel"/>
</dbReference>
<dbReference type="RefSeq" id="WP_345502316.1">
    <property type="nucleotide sequence ID" value="NZ_BAABLO010000004.1"/>
</dbReference>
<evidence type="ECO:0000256" key="6">
    <source>
        <dbReference type="SAM" id="MobiDB-lite"/>
    </source>
</evidence>
<organism evidence="8 9">
    <name type="scientific">Pedococcus ginsenosidimutans</name>
    <dbReference type="NCBI Taxonomy" id="490570"/>
    <lineage>
        <taxon>Bacteria</taxon>
        <taxon>Bacillati</taxon>
        <taxon>Actinomycetota</taxon>
        <taxon>Actinomycetes</taxon>
        <taxon>Micrococcales</taxon>
        <taxon>Intrasporangiaceae</taxon>
        <taxon>Pedococcus</taxon>
    </lineage>
</organism>
<keyword evidence="4 5" id="KW-0119">Carbohydrate metabolism</keyword>
<dbReference type="Proteomes" id="UP001500556">
    <property type="component" value="Unassembled WGS sequence"/>
</dbReference>
<dbReference type="PIRSF" id="PIRSF038994">
    <property type="entry name" value="NagA"/>
    <property type="match status" value="1"/>
</dbReference>
<keyword evidence="9" id="KW-1185">Reference proteome</keyword>
<dbReference type="PANTHER" id="PTHR11113">
    <property type="entry name" value="N-ACETYLGLUCOSAMINE-6-PHOSPHATE DEACETYLASE"/>
    <property type="match status" value="1"/>
</dbReference>